<dbReference type="CDD" id="cd01283">
    <property type="entry name" value="cytidine_deaminase"/>
    <property type="match status" value="1"/>
</dbReference>
<comment type="caution">
    <text evidence="14">The sequence shown here is derived from an EMBL/GenBank/DDBJ whole genome shotgun (WGS) entry which is preliminary data.</text>
</comment>
<organism evidence="14 15">
    <name type="scientific">Cotesia typhae</name>
    <dbReference type="NCBI Taxonomy" id="2053667"/>
    <lineage>
        <taxon>Eukaryota</taxon>
        <taxon>Metazoa</taxon>
        <taxon>Ecdysozoa</taxon>
        <taxon>Arthropoda</taxon>
        <taxon>Hexapoda</taxon>
        <taxon>Insecta</taxon>
        <taxon>Pterygota</taxon>
        <taxon>Neoptera</taxon>
        <taxon>Endopterygota</taxon>
        <taxon>Hymenoptera</taxon>
        <taxon>Apocrita</taxon>
        <taxon>Ichneumonoidea</taxon>
        <taxon>Braconidae</taxon>
        <taxon>Microgastrinae</taxon>
        <taxon>Cotesia</taxon>
    </lineage>
</organism>
<comment type="catalytic activity">
    <reaction evidence="9 12">
        <text>cytidine + H2O + H(+) = uridine + NH4(+)</text>
        <dbReference type="Rhea" id="RHEA:16069"/>
        <dbReference type="ChEBI" id="CHEBI:15377"/>
        <dbReference type="ChEBI" id="CHEBI:15378"/>
        <dbReference type="ChEBI" id="CHEBI:16704"/>
        <dbReference type="ChEBI" id="CHEBI:17562"/>
        <dbReference type="ChEBI" id="CHEBI:28938"/>
        <dbReference type="EC" id="3.5.4.5"/>
    </reaction>
</comment>
<keyword evidence="5 11" id="KW-0479">Metal-binding</keyword>
<dbReference type="GO" id="GO:0008270">
    <property type="term" value="F:zinc ion binding"/>
    <property type="evidence" value="ECO:0007669"/>
    <property type="project" value="UniProtKB-UniRule"/>
</dbReference>
<dbReference type="NCBIfam" id="NF004064">
    <property type="entry name" value="PRK05578.1"/>
    <property type="match status" value="1"/>
</dbReference>
<dbReference type="InterPro" id="IPR050202">
    <property type="entry name" value="Cyt/Deoxycyt_deaminase"/>
</dbReference>
<dbReference type="PANTHER" id="PTHR11644:SF2">
    <property type="entry name" value="CYTIDINE DEAMINASE"/>
    <property type="match status" value="1"/>
</dbReference>
<evidence type="ECO:0000256" key="12">
    <source>
        <dbReference type="RuleBase" id="RU364006"/>
    </source>
</evidence>
<dbReference type="PANTHER" id="PTHR11644">
    <property type="entry name" value="CYTIDINE DEAMINASE"/>
    <property type="match status" value="1"/>
</dbReference>
<evidence type="ECO:0000256" key="10">
    <source>
        <dbReference type="PIRSR" id="PIRSR606262-1"/>
    </source>
</evidence>
<dbReference type="GO" id="GO:0055086">
    <property type="term" value="P:nucleobase-containing small molecule metabolic process"/>
    <property type="evidence" value="ECO:0007669"/>
    <property type="project" value="UniProtKB-ARBA"/>
</dbReference>
<feature type="binding site" evidence="11">
    <location>
        <position position="101"/>
    </location>
    <ligand>
        <name>Zn(2+)</name>
        <dbReference type="ChEBI" id="CHEBI:29105"/>
        <note>catalytic</note>
    </ligand>
</feature>
<dbReference type="EC" id="3.5.4.5" evidence="4 12"/>
<accession>A0A8J5R9D4</accession>
<evidence type="ECO:0000256" key="11">
    <source>
        <dbReference type="PIRSR" id="PIRSR606262-3"/>
    </source>
</evidence>
<keyword evidence="7 11" id="KW-0862">Zinc</keyword>
<dbReference type="GO" id="GO:0005829">
    <property type="term" value="C:cytosol"/>
    <property type="evidence" value="ECO:0007669"/>
    <property type="project" value="TreeGrafter"/>
</dbReference>
<evidence type="ECO:0000313" key="14">
    <source>
        <dbReference type="EMBL" id="KAG8037431.1"/>
    </source>
</evidence>
<proteinExistence type="inferred from homology"/>
<evidence type="ECO:0000256" key="7">
    <source>
        <dbReference type="ARBA" id="ARBA00022833"/>
    </source>
</evidence>
<reference evidence="14" key="2">
    <citation type="submission" date="2021-04" db="EMBL/GenBank/DDBJ databases">
        <title>Genome-wide patterns of bracovirus chromosomal integration into multiple host tissues during parasitism.</title>
        <authorList>
            <person name="Chebbi M.A.C."/>
        </authorList>
    </citation>
    <scope>NUCLEOTIDE SEQUENCE</scope>
    <source>
        <tissue evidence="14">Whole body</tissue>
    </source>
</reference>
<keyword evidence="15" id="KW-1185">Reference proteome</keyword>
<comment type="function">
    <text evidence="2 12">This enzyme scavenges exogenous and endogenous cytidine and 2'-deoxycytidine for UMP synthesis.</text>
</comment>
<feature type="binding site" evidence="11">
    <location>
        <position position="104"/>
    </location>
    <ligand>
        <name>Zn(2+)</name>
        <dbReference type="ChEBI" id="CHEBI:29105"/>
        <note>catalytic</note>
    </ligand>
</feature>
<comment type="similarity">
    <text evidence="3 12">Belongs to the cytidine and deoxycytidylate deaminase family.</text>
</comment>
<feature type="domain" description="CMP/dCMP-type deaminase" evidence="13">
    <location>
        <begin position="14"/>
        <end position="142"/>
    </location>
</feature>
<keyword evidence="6 12" id="KW-0378">Hydrolase</keyword>
<protein>
    <recommendedName>
        <fullName evidence="4 12">Cytidine deaminase</fullName>
        <ecNumber evidence="4 12">3.5.4.5</ecNumber>
    </recommendedName>
    <alternativeName>
        <fullName evidence="8 12">Cytidine aminohydrolase</fullName>
    </alternativeName>
</protein>
<dbReference type="GO" id="GO:0042802">
    <property type="term" value="F:identical protein binding"/>
    <property type="evidence" value="ECO:0007669"/>
    <property type="project" value="UniProtKB-ARBA"/>
</dbReference>
<dbReference type="NCBIfam" id="TIGR01354">
    <property type="entry name" value="cyt_deam_tetra"/>
    <property type="match status" value="1"/>
</dbReference>
<dbReference type="InterPro" id="IPR002125">
    <property type="entry name" value="CMP_dCMP_dom"/>
</dbReference>
<dbReference type="FunFam" id="3.40.140.10:FF:000008">
    <property type="entry name" value="Cytidine deaminase"/>
    <property type="match status" value="1"/>
</dbReference>
<dbReference type="InterPro" id="IPR006262">
    <property type="entry name" value="Cyt_deam_tetra"/>
</dbReference>
<evidence type="ECO:0000256" key="5">
    <source>
        <dbReference type="ARBA" id="ARBA00022723"/>
    </source>
</evidence>
<evidence type="ECO:0000256" key="2">
    <source>
        <dbReference type="ARBA" id="ARBA00003949"/>
    </source>
</evidence>
<dbReference type="GO" id="GO:0004126">
    <property type="term" value="F:cytidine deaminase activity"/>
    <property type="evidence" value="ECO:0007669"/>
    <property type="project" value="UniProtKB-UniRule"/>
</dbReference>
<evidence type="ECO:0000256" key="4">
    <source>
        <dbReference type="ARBA" id="ARBA00012783"/>
    </source>
</evidence>
<dbReference type="PROSITE" id="PS00903">
    <property type="entry name" value="CYT_DCMP_DEAMINASES_1"/>
    <property type="match status" value="1"/>
</dbReference>
<sequence>MTAGKFIEIESLGKDAQELIRESVEARKMAYTPYSNFKVGAALRCNDGTIICGCNIENSSFSATICAERTAISKAISDGKLKFQAIAVAADMINNLITSPCGVCRQTLAEFGDMSVYLTDPTMTKIVHTSVNDLLPLAFRLNESIN</sequence>
<evidence type="ECO:0000259" key="13">
    <source>
        <dbReference type="PROSITE" id="PS51747"/>
    </source>
</evidence>
<dbReference type="EMBL" id="JAAOIC020000047">
    <property type="protein sequence ID" value="KAG8037431.1"/>
    <property type="molecule type" value="Genomic_DNA"/>
</dbReference>
<feature type="binding site" evidence="11">
    <location>
        <position position="66"/>
    </location>
    <ligand>
        <name>Zn(2+)</name>
        <dbReference type="ChEBI" id="CHEBI:29105"/>
        <note>catalytic</note>
    </ligand>
</feature>
<evidence type="ECO:0000256" key="3">
    <source>
        <dbReference type="ARBA" id="ARBA00006576"/>
    </source>
</evidence>
<evidence type="ECO:0000256" key="9">
    <source>
        <dbReference type="ARBA" id="ARBA00049558"/>
    </source>
</evidence>
<name>A0A8J5R9D4_9HYME</name>
<dbReference type="PROSITE" id="PS51747">
    <property type="entry name" value="CYT_DCMP_DEAMINASES_2"/>
    <property type="match status" value="1"/>
</dbReference>
<evidence type="ECO:0000256" key="6">
    <source>
        <dbReference type="ARBA" id="ARBA00022801"/>
    </source>
</evidence>
<evidence type="ECO:0000313" key="15">
    <source>
        <dbReference type="Proteomes" id="UP000729913"/>
    </source>
</evidence>
<comment type="cofactor">
    <cofactor evidence="1 11 12">
        <name>Zn(2+)</name>
        <dbReference type="ChEBI" id="CHEBI:29105"/>
    </cofactor>
</comment>
<dbReference type="GO" id="GO:0072527">
    <property type="term" value="P:pyrimidine-containing compound metabolic process"/>
    <property type="evidence" value="ECO:0007669"/>
    <property type="project" value="UniProtKB-ARBA"/>
</dbReference>
<reference evidence="14" key="1">
    <citation type="submission" date="2020-03" db="EMBL/GenBank/DDBJ databases">
        <authorList>
            <person name="Chebbi M.A."/>
            <person name="Drezen J.M."/>
        </authorList>
    </citation>
    <scope>NUCLEOTIDE SEQUENCE</scope>
    <source>
        <tissue evidence="14">Whole body</tissue>
    </source>
</reference>
<feature type="active site" description="Proton donor" evidence="10">
    <location>
        <position position="68"/>
    </location>
</feature>
<dbReference type="Pfam" id="PF00383">
    <property type="entry name" value="dCMP_cyt_deam_1"/>
    <property type="match status" value="1"/>
</dbReference>
<dbReference type="InterPro" id="IPR016192">
    <property type="entry name" value="APOBEC/CMP_deaminase_Zn-bd"/>
</dbReference>
<dbReference type="Proteomes" id="UP000729913">
    <property type="component" value="Unassembled WGS sequence"/>
</dbReference>
<evidence type="ECO:0000256" key="8">
    <source>
        <dbReference type="ARBA" id="ARBA00032005"/>
    </source>
</evidence>
<dbReference type="AlphaFoldDB" id="A0A8J5R9D4"/>
<dbReference type="OrthoDB" id="414540at2759"/>
<evidence type="ECO:0000256" key="1">
    <source>
        <dbReference type="ARBA" id="ARBA00001947"/>
    </source>
</evidence>
<gene>
    <name evidence="14" type="ORF">G9C98_005641</name>
</gene>
<comment type="catalytic activity">
    <reaction evidence="12">
        <text>2'-deoxycytidine + H2O + H(+) = 2'-deoxyuridine + NH4(+)</text>
        <dbReference type="Rhea" id="RHEA:13433"/>
        <dbReference type="ChEBI" id="CHEBI:15377"/>
        <dbReference type="ChEBI" id="CHEBI:15378"/>
        <dbReference type="ChEBI" id="CHEBI:15698"/>
        <dbReference type="ChEBI" id="CHEBI:16450"/>
        <dbReference type="ChEBI" id="CHEBI:28938"/>
        <dbReference type="EC" id="3.5.4.5"/>
    </reaction>
</comment>